<dbReference type="EMBL" id="FOJY01000008">
    <property type="protein sequence ID" value="SFB06586.1"/>
    <property type="molecule type" value="Genomic_DNA"/>
</dbReference>
<organism evidence="1 2">
    <name type="scientific">Acetitomaculum ruminis DSM 5522</name>
    <dbReference type="NCBI Taxonomy" id="1120918"/>
    <lineage>
        <taxon>Bacteria</taxon>
        <taxon>Bacillati</taxon>
        <taxon>Bacillota</taxon>
        <taxon>Clostridia</taxon>
        <taxon>Lachnospirales</taxon>
        <taxon>Lachnospiraceae</taxon>
        <taxon>Acetitomaculum</taxon>
    </lineage>
</organism>
<protein>
    <recommendedName>
        <fullName evidence="3">DUF4364 domain-containing protein</fullName>
    </recommendedName>
</protein>
<proteinExistence type="predicted"/>
<dbReference type="Proteomes" id="UP000198838">
    <property type="component" value="Unassembled WGS sequence"/>
</dbReference>
<evidence type="ECO:0000313" key="1">
    <source>
        <dbReference type="EMBL" id="SFB06586.1"/>
    </source>
</evidence>
<reference evidence="1 2" key="1">
    <citation type="submission" date="2016-10" db="EMBL/GenBank/DDBJ databases">
        <authorList>
            <person name="de Groot N.N."/>
        </authorList>
    </citation>
    <scope>NUCLEOTIDE SEQUENCE [LARGE SCALE GENOMIC DNA]</scope>
    <source>
        <strain evidence="1 2">DSM 5522</strain>
    </source>
</reference>
<accession>A0A1I0Y1Q9</accession>
<dbReference type="Pfam" id="PF14277">
    <property type="entry name" value="DUF4364"/>
    <property type="match status" value="1"/>
</dbReference>
<name>A0A1I0Y1Q9_9FIRM</name>
<gene>
    <name evidence="1" type="ORF">SAMN05216249_10852</name>
</gene>
<evidence type="ECO:0000313" key="2">
    <source>
        <dbReference type="Proteomes" id="UP000198838"/>
    </source>
</evidence>
<dbReference type="STRING" id="1120918.SAMN05216249_10852"/>
<sequence>MSQPLTLYKLIILYMLDSSSYPMEVKDLTGFILEKEYTDYLTLIQALGELFDSELITSEESMNKKFYIITKSGSETLMYFKNKISPTIIKEIDDFLYEHKLEIIDNNSIVSDFYKDTYGGYTAVCTYREKNQVVFELKLSVDTQEEAEKICTNWTSENSAIYGFVMSHLLQ</sequence>
<evidence type="ECO:0008006" key="3">
    <source>
        <dbReference type="Google" id="ProtNLM"/>
    </source>
</evidence>
<dbReference type="InterPro" id="IPR036390">
    <property type="entry name" value="WH_DNA-bd_sf"/>
</dbReference>
<dbReference type="OrthoDB" id="9783597at2"/>
<dbReference type="AlphaFoldDB" id="A0A1I0Y1Q9"/>
<dbReference type="SUPFAM" id="SSF46785">
    <property type="entry name" value="Winged helix' DNA-binding domain"/>
    <property type="match status" value="1"/>
</dbReference>
<keyword evidence="2" id="KW-1185">Reference proteome</keyword>
<dbReference type="InterPro" id="IPR025374">
    <property type="entry name" value="DUF4364"/>
</dbReference>
<dbReference type="RefSeq" id="WP_092872025.1">
    <property type="nucleotide sequence ID" value="NZ_FOJY01000008.1"/>
</dbReference>